<reference evidence="2" key="1">
    <citation type="journal article" date="2019" name="Nat. Commun.">
        <title>The genome of broomcorn millet.</title>
        <authorList>
            <person name="Zou C."/>
            <person name="Miki D."/>
            <person name="Li D."/>
            <person name="Tang Q."/>
            <person name="Xiao L."/>
            <person name="Rajput S."/>
            <person name="Deng P."/>
            <person name="Jia W."/>
            <person name="Huang R."/>
            <person name="Zhang M."/>
            <person name="Sun Y."/>
            <person name="Hu J."/>
            <person name="Fu X."/>
            <person name="Schnable P.S."/>
            <person name="Li F."/>
            <person name="Zhang H."/>
            <person name="Feng B."/>
            <person name="Zhu X."/>
            <person name="Liu R."/>
            <person name="Schnable J.C."/>
            <person name="Zhu J.-K."/>
            <person name="Zhang H."/>
        </authorList>
    </citation>
    <scope>NUCLEOTIDE SEQUENCE [LARGE SCALE GENOMIC DNA]</scope>
</reference>
<sequence length="87" mass="9210">MFLVSPPRGAVKLLSSASLRSIRFRVFFGGPYLLRLAADAGDTAAMRLILRRQPHLLPFLEPQAAAPAAAALLHAAAARGDCGEISL</sequence>
<dbReference type="EMBL" id="PQIB02000003">
    <property type="protein sequence ID" value="RLN27517.1"/>
    <property type="molecule type" value="Genomic_DNA"/>
</dbReference>
<keyword evidence="2" id="KW-1185">Reference proteome</keyword>
<organism evidence="1 2">
    <name type="scientific">Panicum miliaceum</name>
    <name type="common">Proso millet</name>
    <name type="synonym">Broomcorn millet</name>
    <dbReference type="NCBI Taxonomy" id="4540"/>
    <lineage>
        <taxon>Eukaryota</taxon>
        <taxon>Viridiplantae</taxon>
        <taxon>Streptophyta</taxon>
        <taxon>Embryophyta</taxon>
        <taxon>Tracheophyta</taxon>
        <taxon>Spermatophyta</taxon>
        <taxon>Magnoliopsida</taxon>
        <taxon>Liliopsida</taxon>
        <taxon>Poales</taxon>
        <taxon>Poaceae</taxon>
        <taxon>PACMAD clade</taxon>
        <taxon>Panicoideae</taxon>
        <taxon>Panicodae</taxon>
        <taxon>Paniceae</taxon>
        <taxon>Panicinae</taxon>
        <taxon>Panicum</taxon>
        <taxon>Panicum sect. Panicum</taxon>
    </lineage>
</organism>
<evidence type="ECO:0000313" key="1">
    <source>
        <dbReference type="EMBL" id="RLN27517.1"/>
    </source>
</evidence>
<protein>
    <submittedName>
        <fullName evidence="1">Uncharacterized protein</fullName>
    </submittedName>
</protein>
<dbReference type="AlphaFoldDB" id="A0A3L6ST38"/>
<accession>A0A3L6ST38</accession>
<name>A0A3L6ST38_PANMI</name>
<gene>
    <name evidence="1" type="ORF">C2845_PM05G13910</name>
</gene>
<evidence type="ECO:0000313" key="2">
    <source>
        <dbReference type="Proteomes" id="UP000275267"/>
    </source>
</evidence>
<comment type="caution">
    <text evidence="1">The sequence shown here is derived from an EMBL/GenBank/DDBJ whole genome shotgun (WGS) entry which is preliminary data.</text>
</comment>
<proteinExistence type="predicted"/>
<dbReference type="Proteomes" id="UP000275267">
    <property type="component" value="Unassembled WGS sequence"/>
</dbReference>